<feature type="transmembrane region" description="Helical" evidence="1">
    <location>
        <begin position="90"/>
        <end position="112"/>
    </location>
</feature>
<dbReference type="Proteomes" id="UP000807353">
    <property type="component" value="Unassembled WGS sequence"/>
</dbReference>
<keyword evidence="1" id="KW-0812">Transmembrane</keyword>
<evidence type="ECO:0000313" key="2">
    <source>
        <dbReference type="EMBL" id="KAF9460702.1"/>
    </source>
</evidence>
<feature type="transmembrane region" description="Helical" evidence="1">
    <location>
        <begin position="44"/>
        <end position="62"/>
    </location>
</feature>
<feature type="transmembrane region" description="Helical" evidence="1">
    <location>
        <begin position="124"/>
        <end position="144"/>
    </location>
</feature>
<protein>
    <recommendedName>
        <fullName evidence="4">Transmembrane protein</fullName>
    </recommendedName>
</protein>
<proteinExistence type="predicted"/>
<evidence type="ECO:0008006" key="4">
    <source>
        <dbReference type="Google" id="ProtNLM"/>
    </source>
</evidence>
<name>A0A9P6CCJ1_9AGAR</name>
<sequence length="190" mass="20853">MPRRHVVAHKKLSQEVYRLLWTSLILSCFIFGVSLKLWGAASLWLNPSGSFLTAFYSVFLIVRLRKQRALAANSPSHIPAIPPTCSQESILCALYLACYFAAGLLVILIMASKIAVHGRSTVPVMLLEGTLVAAEVAILATLALKCTHERKTVGIPGFTRLPGHPKNFATTCPYTSRQAEPDDEILCFDL</sequence>
<keyword evidence="3" id="KW-1185">Reference proteome</keyword>
<dbReference type="AlphaFoldDB" id="A0A9P6CCJ1"/>
<comment type="caution">
    <text evidence="2">The sequence shown here is derived from an EMBL/GenBank/DDBJ whole genome shotgun (WGS) entry which is preliminary data.</text>
</comment>
<organism evidence="2 3">
    <name type="scientific">Collybia nuda</name>
    <dbReference type="NCBI Taxonomy" id="64659"/>
    <lineage>
        <taxon>Eukaryota</taxon>
        <taxon>Fungi</taxon>
        <taxon>Dikarya</taxon>
        <taxon>Basidiomycota</taxon>
        <taxon>Agaricomycotina</taxon>
        <taxon>Agaricomycetes</taxon>
        <taxon>Agaricomycetidae</taxon>
        <taxon>Agaricales</taxon>
        <taxon>Tricholomatineae</taxon>
        <taxon>Clitocybaceae</taxon>
        <taxon>Collybia</taxon>
    </lineage>
</organism>
<reference evidence="2" key="1">
    <citation type="submission" date="2020-11" db="EMBL/GenBank/DDBJ databases">
        <authorList>
            <consortium name="DOE Joint Genome Institute"/>
            <person name="Ahrendt S."/>
            <person name="Riley R."/>
            <person name="Andreopoulos W."/>
            <person name="Labutti K."/>
            <person name="Pangilinan J."/>
            <person name="Ruiz-Duenas F.J."/>
            <person name="Barrasa J.M."/>
            <person name="Sanchez-Garcia M."/>
            <person name="Camarero S."/>
            <person name="Miyauchi S."/>
            <person name="Serrano A."/>
            <person name="Linde D."/>
            <person name="Babiker R."/>
            <person name="Drula E."/>
            <person name="Ayuso-Fernandez I."/>
            <person name="Pacheco R."/>
            <person name="Padilla G."/>
            <person name="Ferreira P."/>
            <person name="Barriuso J."/>
            <person name="Kellner H."/>
            <person name="Castanera R."/>
            <person name="Alfaro M."/>
            <person name="Ramirez L."/>
            <person name="Pisabarro A.G."/>
            <person name="Kuo A."/>
            <person name="Tritt A."/>
            <person name="Lipzen A."/>
            <person name="He G."/>
            <person name="Yan M."/>
            <person name="Ng V."/>
            <person name="Cullen D."/>
            <person name="Martin F."/>
            <person name="Rosso M.-N."/>
            <person name="Henrissat B."/>
            <person name="Hibbett D."/>
            <person name="Martinez A.T."/>
            <person name="Grigoriev I.V."/>
        </authorList>
    </citation>
    <scope>NUCLEOTIDE SEQUENCE</scope>
    <source>
        <strain evidence="2">CBS 247.69</strain>
    </source>
</reference>
<keyword evidence="1" id="KW-0472">Membrane</keyword>
<gene>
    <name evidence="2" type="ORF">BDZ94DRAFT_1311217</name>
</gene>
<dbReference type="EMBL" id="MU150294">
    <property type="protein sequence ID" value="KAF9460702.1"/>
    <property type="molecule type" value="Genomic_DNA"/>
</dbReference>
<keyword evidence="1" id="KW-1133">Transmembrane helix</keyword>
<evidence type="ECO:0000313" key="3">
    <source>
        <dbReference type="Proteomes" id="UP000807353"/>
    </source>
</evidence>
<accession>A0A9P6CCJ1</accession>
<evidence type="ECO:0000256" key="1">
    <source>
        <dbReference type="SAM" id="Phobius"/>
    </source>
</evidence>
<feature type="transmembrane region" description="Helical" evidence="1">
    <location>
        <begin position="20"/>
        <end position="38"/>
    </location>
</feature>